<name>A0A6J7FLV9_9ZZZZ</name>
<dbReference type="EMBL" id="CAFBLJ010000076">
    <property type="protein sequence ID" value="CAB4876872.1"/>
    <property type="molecule type" value="Genomic_DNA"/>
</dbReference>
<dbReference type="InterPro" id="IPR006129">
    <property type="entry name" value="AdhesinB"/>
</dbReference>
<evidence type="ECO:0000256" key="3">
    <source>
        <dbReference type="ARBA" id="ARBA00022723"/>
    </source>
</evidence>
<dbReference type="InterPro" id="IPR050492">
    <property type="entry name" value="Bact_metal-bind_prot9"/>
</dbReference>
<sequence>MKHLKHIGRCVAALAVVGFLATSCGGKGSTSVTATDRPSVVVTYSILGALVRDVVGTSADVTVLMPDGSDPHEWQPSAKDIEKLQHADLVVTNGLGLEAGLVDVLKQADDDHVDIFVATDHITPRRVGEGEGADPTDEDQSVGAKDPHIWTDPSVMAEVVRALGEKLSSINIEVSEQAAKVSEDLLTLDHNIEKSMSALDPAQRLLITGHESLGYFARRYEFTLIGAIIPNLSSKSEASAADMTSLVEKIKTNQVQVIFTELGTSGDVADSLAKDAGVKVVEVSTHVLPDDGSYATFMMNLASTIVTALKS</sequence>
<dbReference type="PROSITE" id="PS51257">
    <property type="entry name" value="PROKAR_LIPOPROTEIN"/>
    <property type="match status" value="1"/>
</dbReference>
<evidence type="ECO:0000256" key="2">
    <source>
        <dbReference type="ARBA" id="ARBA00022448"/>
    </source>
</evidence>
<dbReference type="GO" id="GO:0030313">
    <property type="term" value="C:cell envelope"/>
    <property type="evidence" value="ECO:0007669"/>
    <property type="project" value="UniProtKB-SubCell"/>
</dbReference>
<dbReference type="EMBL" id="CAEZYH010000028">
    <property type="protein sequence ID" value="CAB4718493.1"/>
    <property type="molecule type" value="Genomic_DNA"/>
</dbReference>
<keyword evidence="4" id="KW-0732">Signal</keyword>
<feature type="region of interest" description="Disordered" evidence="5">
    <location>
        <begin position="124"/>
        <end position="148"/>
    </location>
</feature>
<evidence type="ECO:0000313" key="11">
    <source>
        <dbReference type="EMBL" id="CAB5024506.1"/>
    </source>
</evidence>
<comment type="subcellular location">
    <subcellularLocation>
        <location evidence="1">Cell envelope</location>
    </subcellularLocation>
</comment>
<dbReference type="GO" id="GO:0046872">
    <property type="term" value="F:metal ion binding"/>
    <property type="evidence" value="ECO:0007669"/>
    <property type="project" value="UniProtKB-KW"/>
</dbReference>
<proteinExistence type="predicted"/>
<accession>A0A6J7FLV9</accession>
<dbReference type="EMBL" id="CAFBPS010000021">
    <property type="protein sequence ID" value="CAB5024506.1"/>
    <property type="molecule type" value="Genomic_DNA"/>
</dbReference>
<dbReference type="PRINTS" id="PR00690">
    <property type="entry name" value="ADHESNFAMILY"/>
</dbReference>
<dbReference type="InterPro" id="IPR006127">
    <property type="entry name" value="ZnuA-like"/>
</dbReference>
<dbReference type="PANTHER" id="PTHR42953">
    <property type="entry name" value="HIGH-AFFINITY ZINC UPTAKE SYSTEM PROTEIN ZNUA-RELATED"/>
    <property type="match status" value="1"/>
</dbReference>
<dbReference type="Gene3D" id="3.40.50.1980">
    <property type="entry name" value="Nitrogenase molybdenum iron protein domain"/>
    <property type="match status" value="2"/>
</dbReference>
<dbReference type="AlphaFoldDB" id="A0A6J7FLV9"/>
<evidence type="ECO:0000313" key="9">
    <source>
        <dbReference type="EMBL" id="CAB4876872.1"/>
    </source>
</evidence>
<keyword evidence="3" id="KW-0479">Metal-binding</keyword>
<evidence type="ECO:0000256" key="5">
    <source>
        <dbReference type="SAM" id="MobiDB-lite"/>
    </source>
</evidence>
<gene>
    <name evidence="6" type="ORF">UFOPK2658_00852</name>
    <name evidence="7" type="ORF">UFOPK2880_00497</name>
    <name evidence="8" type="ORF">UFOPK3004_00308</name>
    <name evidence="9" type="ORF">UFOPK3304_01322</name>
    <name evidence="10" type="ORF">UFOPK3494_00596</name>
    <name evidence="11" type="ORF">UFOPK4134_00474</name>
</gene>
<organism evidence="10">
    <name type="scientific">freshwater metagenome</name>
    <dbReference type="NCBI Taxonomy" id="449393"/>
    <lineage>
        <taxon>unclassified sequences</taxon>
        <taxon>metagenomes</taxon>
        <taxon>ecological metagenomes</taxon>
    </lineage>
</organism>
<dbReference type="InterPro" id="IPR006128">
    <property type="entry name" value="Lipoprotein_PsaA-like"/>
</dbReference>
<dbReference type="GO" id="GO:0007155">
    <property type="term" value="P:cell adhesion"/>
    <property type="evidence" value="ECO:0007669"/>
    <property type="project" value="InterPro"/>
</dbReference>
<evidence type="ECO:0000313" key="7">
    <source>
        <dbReference type="EMBL" id="CAB4766026.1"/>
    </source>
</evidence>
<keyword evidence="2" id="KW-0813">Transport</keyword>
<dbReference type="PRINTS" id="PR00691">
    <property type="entry name" value="ADHESINB"/>
</dbReference>
<dbReference type="EMBL" id="CAFAAL010000014">
    <property type="protein sequence ID" value="CAB4795167.1"/>
    <property type="molecule type" value="Genomic_DNA"/>
</dbReference>
<protein>
    <submittedName>
        <fullName evidence="10">Unannotated protein</fullName>
    </submittedName>
</protein>
<evidence type="ECO:0000313" key="6">
    <source>
        <dbReference type="EMBL" id="CAB4718493.1"/>
    </source>
</evidence>
<evidence type="ECO:0000313" key="8">
    <source>
        <dbReference type="EMBL" id="CAB4795167.1"/>
    </source>
</evidence>
<dbReference type="PANTHER" id="PTHR42953:SF1">
    <property type="entry name" value="METAL-BINDING PROTEIN HI_0362-RELATED"/>
    <property type="match status" value="1"/>
</dbReference>
<evidence type="ECO:0000256" key="4">
    <source>
        <dbReference type="ARBA" id="ARBA00022729"/>
    </source>
</evidence>
<dbReference type="EMBL" id="CAFBMF010000026">
    <property type="protein sequence ID" value="CAB4894604.1"/>
    <property type="molecule type" value="Genomic_DNA"/>
</dbReference>
<reference evidence="10" key="1">
    <citation type="submission" date="2020-05" db="EMBL/GenBank/DDBJ databases">
        <authorList>
            <person name="Chiriac C."/>
            <person name="Salcher M."/>
            <person name="Ghai R."/>
            <person name="Kavagutti S V."/>
        </authorList>
    </citation>
    <scope>NUCLEOTIDE SEQUENCE</scope>
</reference>
<dbReference type="EMBL" id="CAEZZP010000019">
    <property type="protein sequence ID" value="CAB4766026.1"/>
    <property type="molecule type" value="Genomic_DNA"/>
</dbReference>
<feature type="compositionally biased region" description="Acidic residues" evidence="5">
    <location>
        <begin position="131"/>
        <end position="140"/>
    </location>
</feature>
<evidence type="ECO:0000256" key="1">
    <source>
        <dbReference type="ARBA" id="ARBA00004196"/>
    </source>
</evidence>
<evidence type="ECO:0000313" key="10">
    <source>
        <dbReference type="EMBL" id="CAB4894604.1"/>
    </source>
</evidence>
<dbReference type="Pfam" id="PF01297">
    <property type="entry name" value="ZnuA"/>
    <property type="match status" value="1"/>
</dbReference>
<dbReference type="GO" id="GO:0030001">
    <property type="term" value="P:metal ion transport"/>
    <property type="evidence" value="ECO:0007669"/>
    <property type="project" value="InterPro"/>
</dbReference>
<dbReference type="SUPFAM" id="SSF53807">
    <property type="entry name" value="Helical backbone' metal receptor"/>
    <property type="match status" value="1"/>
</dbReference>